<gene>
    <name evidence="21" type="ORF">HNR21_005977</name>
</gene>
<dbReference type="RefSeq" id="WP_119729300.1">
    <property type="nucleotide sequence ID" value="NZ_JACJII010000001.1"/>
</dbReference>
<comment type="pathway">
    <text evidence="4">Lipid metabolism.</text>
</comment>
<dbReference type="PANTHER" id="PTHR46382:SF1">
    <property type="entry name" value="PHOSPHATIDATE CYTIDYLYLTRANSFERASE"/>
    <property type="match status" value="1"/>
</dbReference>
<keyword evidence="13 20" id="KW-1133">Transmembrane helix</keyword>
<evidence type="ECO:0000256" key="15">
    <source>
        <dbReference type="ARBA" id="ARBA00023136"/>
    </source>
</evidence>
<organism evidence="21 22">
    <name type="scientific">Thermomonospora cellulosilytica</name>
    <dbReference type="NCBI Taxonomy" id="1411118"/>
    <lineage>
        <taxon>Bacteria</taxon>
        <taxon>Bacillati</taxon>
        <taxon>Actinomycetota</taxon>
        <taxon>Actinomycetes</taxon>
        <taxon>Streptosporangiales</taxon>
        <taxon>Thermomonosporaceae</taxon>
        <taxon>Thermomonospora</taxon>
    </lineage>
</organism>
<comment type="subcellular location">
    <subcellularLocation>
        <location evidence="2">Cell membrane</location>
        <topology evidence="2">Multi-pass membrane protein</topology>
    </subcellularLocation>
</comment>
<evidence type="ECO:0000256" key="5">
    <source>
        <dbReference type="ARBA" id="ARBA00010185"/>
    </source>
</evidence>
<keyword evidence="12 18" id="KW-0548">Nucleotidyltransferase</keyword>
<dbReference type="AlphaFoldDB" id="A0A7W3RCA3"/>
<feature type="transmembrane region" description="Helical" evidence="20">
    <location>
        <begin position="194"/>
        <end position="215"/>
    </location>
</feature>
<keyword evidence="14" id="KW-0443">Lipid metabolism</keyword>
<evidence type="ECO:0000256" key="9">
    <source>
        <dbReference type="ARBA" id="ARBA00022516"/>
    </source>
</evidence>
<proteinExistence type="inferred from homology"/>
<protein>
    <recommendedName>
        <fullName evidence="7 18">Phosphatidate cytidylyltransferase</fullName>
        <ecNumber evidence="6 18">2.7.7.41</ecNumber>
    </recommendedName>
</protein>
<evidence type="ECO:0000256" key="17">
    <source>
        <dbReference type="ARBA" id="ARBA00023264"/>
    </source>
</evidence>
<name>A0A7W3RCA3_9ACTN</name>
<comment type="caution">
    <text evidence="21">The sequence shown here is derived from an EMBL/GenBank/DDBJ whole genome shotgun (WGS) entry which is preliminary data.</text>
</comment>
<evidence type="ECO:0000256" key="1">
    <source>
        <dbReference type="ARBA" id="ARBA00001698"/>
    </source>
</evidence>
<evidence type="ECO:0000256" key="4">
    <source>
        <dbReference type="ARBA" id="ARBA00005189"/>
    </source>
</evidence>
<comment type="pathway">
    <text evidence="3 18">Phospholipid metabolism; CDP-diacylglycerol biosynthesis; CDP-diacylglycerol from sn-glycerol 3-phosphate: step 3/3.</text>
</comment>
<feature type="transmembrane region" description="Helical" evidence="20">
    <location>
        <begin position="27"/>
        <end position="46"/>
    </location>
</feature>
<keyword evidence="8" id="KW-1003">Cell membrane</keyword>
<dbReference type="Pfam" id="PF01148">
    <property type="entry name" value="CTP_transf_1"/>
    <property type="match status" value="1"/>
</dbReference>
<dbReference type="EC" id="2.7.7.41" evidence="6 18"/>
<dbReference type="GO" id="GO:0005886">
    <property type="term" value="C:plasma membrane"/>
    <property type="evidence" value="ECO:0007669"/>
    <property type="project" value="UniProtKB-SubCell"/>
</dbReference>
<dbReference type="Proteomes" id="UP000539313">
    <property type="component" value="Unassembled WGS sequence"/>
</dbReference>
<evidence type="ECO:0000256" key="6">
    <source>
        <dbReference type="ARBA" id="ARBA00012487"/>
    </source>
</evidence>
<evidence type="ECO:0000256" key="18">
    <source>
        <dbReference type="RuleBase" id="RU003938"/>
    </source>
</evidence>
<reference evidence="21 22" key="1">
    <citation type="submission" date="2020-08" db="EMBL/GenBank/DDBJ databases">
        <title>Sequencing the genomes of 1000 actinobacteria strains.</title>
        <authorList>
            <person name="Klenk H.-P."/>
        </authorList>
    </citation>
    <scope>NUCLEOTIDE SEQUENCE [LARGE SCALE GENOMIC DNA]</scope>
    <source>
        <strain evidence="21 22">DSM 45823</strain>
    </source>
</reference>
<dbReference type="EMBL" id="JACJII010000001">
    <property type="protein sequence ID" value="MBA9007095.1"/>
    <property type="molecule type" value="Genomic_DNA"/>
</dbReference>
<evidence type="ECO:0000313" key="22">
    <source>
        <dbReference type="Proteomes" id="UP000539313"/>
    </source>
</evidence>
<evidence type="ECO:0000313" key="21">
    <source>
        <dbReference type="EMBL" id="MBA9007095.1"/>
    </source>
</evidence>
<comment type="similarity">
    <text evidence="5 18">Belongs to the CDS family.</text>
</comment>
<keyword evidence="17" id="KW-1208">Phospholipid metabolism</keyword>
<evidence type="ECO:0000256" key="11">
    <source>
        <dbReference type="ARBA" id="ARBA00022692"/>
    </source>
</evidence>
<evidence type="ECO:0000256" key="19">
    <source>
        <dbReference type="SAM" id="MobiDB-lite"/>
    </source>
</evidence>
<dbReference type="PANTHER" id="PTHR46382">
    <property type="entry name" value="PHOSPHATIDATE CYTIDYLYLTRANSFERASE"/>
    <property type="match status" value="1"/>
</dbReference>
<evidence type="ECO:0000256" key="14">
    <source>
        <dbReference type="ARBA" id="ARBA00023098"/>
    </source>
</evidence>
<feature type="transmembrane region" description="Helical" evidence="20">
    <location>
        <begin position="221"/>
        <end position="242"/>
    </location>
</feature>
<keyword evidence="11 18" id="KW-0812">Transmembrane</keyword>
<keyword evidence="9" id="KW-0444">Lipid biosynthesis</keyword>
<evidence type="ECO:0000256" key="3">
    <source>
        <dbReference type="ARBA" id="ARBA00005119"/>
    </source>
</evidence>
<evidence type="ECO:0000256" key="8">
    <source>
        <dbReference type="ARBA" id="ARBA00022475"/>
    </source>
</evidence>
<feature type="region of interest" description="Disordered" evidence="19">
    <location>
        <begin position="1"/>
        <end position="21"/>
    </location>
</feature>
<dbReference type="GO" id="GO:0004605">
    <property type="term" value="F:phosphatidate cytidylyltransferase activity"/>
    <property type="evidence" value="ECO:0007669"/>
    <property type="project" value="UniProtKB-EC"/>
</dbReference>
<accession>A0A7W3RCA3</accession>
<keyword evidence="15 20" id="KW-0472">Membrane</keyword>
<evidence type="ECO:0000256" key="2">
    <source>
        <dbReference type="ARBA" id="ARBA00004651"/>
    </source>
</evidence>
<keyword evidence="22" id="KW-1185">Reference proteome</keyword>
<keyword evidence="16" id="KW-0594">Phospholipid biosynthesis</keyword>
<comment type="catalytic activity">
    <reaction evidence="1 18">
        <text>a 1,2-diacyl-sn-glycero-3-phosphate + CTP + H(+) = a CDP-1,2-diacyl-sn-glycerol + diphosphate</text>
        <dbReference type="Rhea" id="RHEA:16229"/>
        <dbReference type="ChEBI" id="CHEBI:15378"/>
        <dbReference type="ChEBI" id="CHEBI:33019"/>
        <dbReference type="ChEBI" id="CHEBI:37563"/>
        <dbReference type="ChEBI" id="CHEBI:58332"/>
        <dbReference type="ChEBI" id="CHEBI:58608"/>
        <dbReference type="EC" id="2.7.7.41"/>
    </reaction>
</comment>
<feature type="transmembrane region" description="Helical" evidence="20">
    <location>
        <begin position="83"/>
        <end position="116"/>
    </location>
</feature>
<evidence type="ECO:0000256" key="7">
    <source>
        <dbReference type="ARBA" id="ARBA00019373"/>
    </source>
</evidence>
<evidence type="ECO:0000256" key="13">
    <source>
        <dbReference type="ARBA" id="ARBA00022989"/>
    </source>
</evidence>
<feature type="transmembrane region" description="Helical" evidence="20">
    <location>
        <begin position="51"/>
        <end position="71"/>
    </location>
</feature>
<feature type="transmembrane region" description="Helical" evidence="20">
    <location>
        <begin position="161"/>
        <end position="182"/>
    </location>
</feature>
<evidence type="ECO:0000256" key="10">
    <source>
        <dbReference type="ARBA" id="ARBA00022679"/>
    </source>
</evidence>
<dbReference type="InterPro" id="IPR000374">
    <property type="entry name" value="PC_trans"/>
</dbReference>
<dbReference type="GO" id="GO:0016024">
    <property type="term" value="P:CDP-diacylglycerol biosynthetic process"/>
    <property type="evidence" value="ECO:0007669"/>
    <property type="project" value="UniProtKB-UniPathway"/>
</dbReference>
<keyword evidence="10 18" id="KW-0808">Transferase</keyword>
<dbReference type="PROSITE" id="PS01315">
    <property type="entry name" value="CDS"/>
    <property type="match status" value="1"/>
</dbReference>
<evidence type="ECO:0000256" key="20">
    <source>
        <dbReference type="SAM" id="Phobius"/>
    </source>
</evidence>
<evidence type="ECO:0000256" key="12">
    <source>
        <dbReference type="ARBA" id="ARBA00022695"/>
    </source>
</evidence>
<feature type="transmembrane region" description="Helical" evidence="20">
    <location>
        <begin position="128"/>
        <end position="149"/>
    </location>
</feature>
<sequence length="290" mass="30144">MEAAHGREAPPPPAGPPTSTGRAGRNLPVAIGVGLALGALVLVSLYTVKEIFLGVMTVFLALAVRELTQAFGSRQIRVPQAPAVAGIVAALLAAYLAGPLGLAAALALTVLVLLTWRMRAGAEGYVRDATAALFIVGYVMLMGGVVALMLAPDDGADRITIFIAVTVSSDIGGYFAGAFLGRHKMAPTISPKKTWEGFAGSALTCMVVGAWLVPWRLDDGHLWQGALLGAAVVCTAVVGDLVESLIKRDLGLKDLGTLLPGHGGVMDRLDSLIMTAPVVWLLLELFVRTS</sequence>
<dbReference type="UniPathway" id="UPA00557">
    <property type="reaction ID" value="UER00614"/>
</dbReference>
<evidence type="ECO:0000256" key="16">
    <source>
        <dbReference type="ARBA" id="ARBA00023209"/>
    </source>
</evidence>